<dbReference type="InterPro" id="IPR036249">
    <property type="entry name" value="Thioredoxin-like_sf"/>
</dbReference>
<comment type="similarity">
    <text evidence="2">Belongs to the DIM1 family.</text>
</comment>
<dbReference type="GO" id="GO:0046540">
    <property type="term" value="C:U4/U6 x U5 tri-snRNP complex"/>
    <property type="evidence" value="ECO:0007669"/>
    <property type="project" value="InterPro"/>
</dbReference>
<dbReference type="GO" id="GO:0005682">
    <property type="term" value="C:U5 snRNP"/>
    <property type="evidence" value="ECO:0007669"/>
    <property type="project" value="TreeGrafter"/>
</dbReference>
<evidence type="ECO:0000313" key="14">
    <source>
        <dbReference type="Proteomes" id="UP000694556"/>
    </source>
</evidence>
<sequence length="256" mass="28555">MAVDVSVRQHNPPKRLDRAPPCSRDTPTAAIHHLGPEAHVYQQGAGQRWLFSSFPLPAGSACAAGSRREKDAHGVREPGEGWGGPAGAVEAAGGAPLSSRAVAVVPQAGRLPVKMSYMLPHLHNGWQVDQAILSEEDRVVVIRFGHDWDPTCMKMDEVLYSIAEKVKNFAVIYLVDITEVPDFNKMYELYDPCTVMFFFRNKHIMIDLGTGNNNKINWAMEDKQEMIDIIETVYRGARKGRGLVVSPKDYSTKYRY</sequence>
<accession>A0A8C3BFR7</accession>
<organism evidence="13 14">
    <name type="scientific">Cairina moschata</name>
    <name type="common">Muscovy duck</name>
    <dbReference type="NCBI Taxonomy" id="8855"/>
    <lineage>
        <taxon>Eukaryota</taxon>
        <taxon>Metazoa</taxon>
        <taxon>Chordata</taxon>
        <taxon>Craniata</taxon>
        <taxon>Vertebrata</taxon>
        <taxon>Euteleostomi</taxon>
        <taxon>Archelosauria</taxon>
        <taxon>Archosauria</taxon>
        <taxon>Dinosauria</taxon>
        <taxon>Saurischia</taxon>
        <taxon>Theropoda</taxon>
        <taxon>Coelurosauria</taxon>
        <taxon>Aves</taxon>
        <taxon>Neognathae</taxon>
        <taxon>Galloanserae</taxon>
        <taxon>Anseriformes</taxon>
        <taxon>Anatidae</taxon>
        <taxon>Anatinae</taxon>
        <taxon>Cairina</taxon>
    </lineage>
</organism>
<evidence type="ECO:0000256" key="5">
    <source>
        <dbReference type="ARBA" id="ARBA00023242"/>
    </source>
</evidence>
<comment type="subunit">
    <text evidence="7">Component of the precatalytic spliceosome (spliceosome B complex). Component of the U5 snRNP complex. Component of the U4/U6-U5 tri-snRNP complex. The U4/U6-U5 tri-snRNP complex is a building block of the precatalytic spliceosome (spliceosome B complex). The U4/U6-U5 tri-snRNP complex is composed of the U4, U6 and U5 snRNAs and at least PRPF3, PRPF4, PRPF6, PRPF8, PRPF31, SNRNP200, TXNL4A, SNRNP40, SNRPB, SNRPD1, SNRPD2, SNRPD3, SNRPE, SNRPF, SNRPG, DDX23, CD2BP2, PPIH, SNU13, EFTUD2, SART1 and USP39, plus LSM2, LSM3, LSM4, LSM5, LSM6, LSM7 and LSM8. Directly interacts with CD2BP2. Interacts with HNRPF, HNRPH2, NEDD9 and PQBP1. Interacts with ERBB4.</text>
</comment>
<evidence type="ECO:0000256" key="9">
    <source>
        <dbReference type="ARBA" id="ARBA00078681"/>
    </source>
</evidence>
<evidence type="ECO:0000256" key="3">
    <source>
        <dbReference type="ARBA" id="ARBA00022664"/>
    </source>
</evidence>
<dbReference type="InterPro" id="IPR004123">
    <property type="entry name" value="Dim1"/>
</dbReference>
<reference evidence="13" key="3">
    <citation type="submission" date="2025-09" db="UniProtKB">
        <authorList>
            <consortium name="Ensembl"/>
        </authorList>
    </citation>
    <scope>IDENTIFICATION</scope>
</reference>
<evidence type="ECO:0000256" key="4">
    <source>
        <dbReference type="ARBA" id="ARBA00023187"/>
    </source>
</evidence>
<evidence type="ECO:0000313" key="13">
    <source>
        <dbReference type="Ensembl" id="ENSCMMP00000004697.1"/>
    </source>
</evidence>
<dbReference type="PANTHER" id="PTHR12052:SF5">
    <property type="entry name" value="THIOREDOXIN-LIKE PROTEIN 4A"/>
    <property type="match status" value="1"/>
</dbReference>
<proteinExistence type="inferred from homology"/>
<keyword evidence="3" id="KW-0507">mRNA processing</keyword>
<dbReference type="PANTHER" id="PTHR12052">
    <property type="entry name" value="THIOREDOXIN-LIKE PROTEN 4A, 4B"/>
    <property type="match status" value="1"/>
</dbReference>
<dbReference type="AlphaFoldDB" id="A0A8C3BFR7"/>
<keyword evidence="14" id="KW-1185">Reference proteome</keyword>
<evidence type="ECO:0000256" key="8">
    <source>
        <dbReference type="ARBA" id="ARBA00074493"/>
    </source>
</evidence>
<comment type="function">
    <text evidence="6">Plays a role in pre-mRNA splicing as component of the U5 snRNP and U4/U6-U5 tri-snRNP complexes that are involved in spliceosome assembly, and as component of the precatalytic spliceosome (spliceosome B complex).</text>
</comment>
<dbReference type="Ensembl" id="ENSCMMT00000005233.1">
    <property type="protein sequence ID" value="ENSCMMP00000004697.1"/>
    <property type="gene ID" value="ENSCMMG00000002936.1"/>
</dbReference>
<feature type="compositionally biased region" description="Basic and acidic residues" evidence="12">
    <location>
        <begin position="66"/>
        <end position="79"/>
    </location>
</feature>
<dbReference type="CDD" id="cd02954">
    <property type="entry name" value="DIM1"/>
    <property type="match status" value="1"/>
</dbReference>
<feature type="region of interest" description="Disordered" evidence="12">
    <location>
        <begin position="65"/>
        <end position="86"/>
    </location>
</feature>
<comment type="subcellular location">
    <subcellularLocation>
        <location evidence="1">Nucleus</location>
    </subcellularLocation>
</comment>
<dbReference type="Pfam" id="PF02966">
    <property type="entry name" value="DIM1"/>
    <property type="match status" value="1"/>
</dbReference>
<evidence type="ECO:0000256" key="12">
    <source>
        <dbReference type="SAM" id="MobiDB-lite"/>
    </source>
</evidence>
<dbReference type="SMART" id="SM01410">
    <property type="entry name" value="DIM1"/>
    <property type="match status" value="1"/>
</dbReference>
<dbReference type="SUPFAM" id="SSF52833">
    <property type="entry name" value="Thioredoxin-like"/>
    <property type="match status" value="1"/>
</dbReference>
<reference evidence="13" key="2">
    <citation type="submission" date="2025-08" db="UniProtKB">
        <authorList>
            <consortium name="Ensembl"/>
        </authorList>
    </citation>
    <scope>IDENTIFICATION</scope>
</reference>
<dbReference type="Proteomes" id="UP000694556">
    <property type="component" value="Chromosome 2"/>
</dbReference>
<protein>
    <recommendedName>
        <fullName evidence="8">Thioredoxin-like protein 4A</fullName>
    </recommendedName>
    <alternativeName>
        <fullName evidence="11">DIM1 protein homolog</fullName>
    </alternativeName>
    <alternativeName>
        <fullName evidence="9">Spliceosomal U5 snRNP-specific 15 kDa protein</fullName>
    </alternativeName>
    <alternativeName>
        <fullName evidence="10">Thioredoxin-like U5 snRNP protein U5-15kD</fullName>
    </alternativeName>
</protein>
<evidence type="ECO:0000256" key="11">
    <source>
        <dbReference type="ARBA" id="ARBA00081873"/>
    </source>
</evidence>
<keyword evidence="4" id="KW-0508">mRNA splicing</keyword>
<keyword evidence="5" id="KW-0539">Nucleus</keyword>
<evidence type="ECO:0000256" key="2">
    <source>
        <dbReference type="ARBA" id="ARBA00008241"/>
    </source>
</evidence>
<dbReference type="GO" id="GO:0005681">
    <property type="term" value="C:spliceosomal complex"/>
    <property type="evidence" value="ECO:0007669"/>
    <property type="project" value="TreeGrafter"/>
</dbReference>
<reference evidence="13" key="1">
    <citation type="submission" date="2018-09" db="EMBL/GenBank/DDBJ databases">
        <title>Common duck and Muscovy duck high density SNP chip.</title>
        <authorList>
            <person name="Vignal A."/>
            <person name="Thebault N."/>
            <person name="Warren W.C."/>
        </authorList>
    </citation>
    <scope>NUCLEOTIDE SEQUENCE [LARGE SCALE GENOMIC DNA]</scope>
</reference>
<name>A0A8C3BFR7_CAIMO</name>
<evidence type="ECO:0000256" key="10">
    <source>
        <dbReference type="ARBA" id="ARBA00080167"/>
    </source>
</evidence>
<feature type="region of interest" description="Disordered" evidence="12">
    <location>
        <begin position="1"/>
        <end position="26"/>
    </location>
</feature>
<dbReference type="Gene3D" id="3.40.30.10">
    <property type="entry name" value="Glutaredoxin"/>
    <property type="match status" value="1"/>
</dbReference>
<dbReference type="GO" id="GO:0000398">
    <property type="term" value="P:mRNA splicing, via spliceosome"/>
    <property type="evidence" value="ECO:0007669"/>
    <property type="project" value="InterPro"/>
</dbReference>
<dbReference type="FunFam" id="3.40.30.10:FF:000004">
    <property type="entry name" value="Spliceosomal protein DIB1"/>
    <property type="match status" value="1"/>
</dbReference>
<evidence type="ECO:0000256" key="7">
    <source>
        <dbReference type="ARBA" id="ARBA00065304"/>
    </source>
</evidence>
<evidence type="ECO:0000256" key="6">
    <source>
        <dbReference type="ARBA" id="ARBA00058660"/>
    </source>
</evidence>
<evidence type="ECO:0000256" key="1">
    <source>
        <dbReference type="ARBA" id="ARBA00004123"/>
    </source>
</evidence>